<dbReference type="PROSITE" id="PS51257">
    <property type="entry name" value="PROKAR_LIPOPROTEIN"/>
    <property type="match status" value="1"/>
</dbReference>
<evidence type="ECO:0000256" key="4">
    <source>
        <dbReference type="ARBA" id="ARBA00022729"/>
    </source>
</evidence>
<protein>
    <submittedName>
        <fullName evidence="7">Ferric-citrate-binding protein</fullName>
    </submittedName>
</protein>
<dbReference type="CDD" id="cd01146">
    <property type="entry name" value="FhuD"/>
    <property type="match status" value="1"/>
</dbReference>
<dbReference type="GO" id="GO:0030288">
    <property type="term" value="C:outer membrane-bounded periplasmic space"/>
    <property type="evidence" value="ECO:0007669"/>
    <property type="project" value="TreeGrafter"/>
</dbReference>
<sequence length="320" mass="35823">MKWGQWIALLLVVLLTAACGSEEVKEQTSSEENGQIRTIDGPNGEVEIEGVPKRVVVLEWSYVEHILPLGIQPVGVADKEGYNKWVNAGESLADDVVDVGTRSEPNFEAISRLNPDLIIGADYRHEEFEDQLKEIAPTIMFAPYSEEGAGDQYEHMKNEFKIMAEIFKKKDKASQFISTLEDKMMKLGQEINESEEIEAIVTQAFTAQNTPTMRLFTDNSLVAGVLNQMGIENAVNSEKPEVYGFISSDVEALQNYQDAHFFYLVQEDDPIFDNLADNPAWTNLDFVEKERTYQLPGDMGTFAGPLSAERLAEEIAAKLN</sequence>
<evidence type="ECO:0000313" key="7">
    <source>
        <dbReference type="EMBL" id="CDQ22054.1"/>
    </source>
</evidence>
<dbReference type="PANTHER" id="PTHR30532:SF1">
    <property type="entry name" value="IRON(3+)-HYDROXAMATE-BINDING PROTEIN FHUD"/>
    <property type="match status" value="1"/>
</dbReference>
<reference evidence="7 8" key="2">
    <citation type="submission" date="2014-05" db="EMBL/GenBank/DDBJ databases">
        <title>Draft genome sequence of Halobacillus karajensis HK-03.</title>
        <authorList>
            <person name="Khelaifia S."/>
            <person name="Croce O."/>
            <person name="Lagier J.C."/>
            <person name="Raoult D."/>
        </authorList>
    </citation>
    <scope>NUCLEOTIDE SEQUENCE [LARGE SCALE GENOMIC DNA]</scope>
    <source>
        <strain evidence="7 8">HD-03</strain>
    </source>
</reference>
<name>A0A024P198_9BACI</name>
<comment type="subcellular location">
    <subcellularLocation>
        <location evidence="1">Cell membrane</location>
        <topology evidence="1">Lipid-anchor</topology>
    </subcellularLocation>
</comment>
<dbReference type="Pfam" id="PF01497">
    <property type="entry name" value="Peripla_BP_2"/>
    <property type="match status" value="1"/>
</dbReference>
<evidence type="ECO:0000259" key="6">
    <source>
        <dbReference type="PROSITE" id="PS50983"/>
    </source>
</evidence>
<evidence type="ECO:0000256" key="5">
    <source>
        <dbReference type="SAM" id="SignalP"/>
    </source>
</evidence>
<gene>
    <name evidence="7" type="primary">yfmC_1</name>
    <name evidence="7" type="ORF">BN983_00254</name>
</gene>
<feature type="signal peptide" evidence="5">
    <location>
        <begin position="1"/>
        <end position="20"/>
    </location>
</feature>
<dbReference type="InterPro" id="IPR051313">
    <property type="entry name" value="Bact_iron-sidero_bind"/>
</dbReference>
<keyword evidence="4 5" id="KW-0732">Signal</keyword>
<keyword evidence="3" id="KW-0813">Transport</keyword>
<proteinExistence type="inferred from homology"/>
<dbReference type="AlphaFoldDB" id="A0A024P198"/>
<evidence type="ECO:0000313" key="8">
    <source>
        <dbReference type="Proteomes" id="UP000028868"/>
    </source>
</evidence>
<dbReference type="SUPFAM" id="SSF53807">
    <property type="entry name" value="Helical backbone' metal receptor"/>
    <property type="match status" value="1"/>
</dbReference>
<reference evidence="8" key="1">
    <citation type="submission" date="2014-03" db="EMBL/GenBank/DDBJ databases">
        <authorList>
            <person name="Urmite Genomes U."/>
        </authorList>
    </citation>
    <scope>NUCLEOTIDE SEQUENCE [LARGE SCALE GENOMIC DNA]</scope>
    <source>
        <strain evidence="8">HD-03</strain>
    </source>
</reference>
<dbReference type="EMBL" id="CCDI010000001">
    <property type="protein sequence ID" value="CDQ22054.1"/>
    <property type="molecule type" value="Genomic_DNA"/>
</dbReference>
<dbReference type="RefSeq" id="WP_035505062.1">
    <property type="nucleotide sequence ID" value="NZ_CCDH010000002.1"/>
</dbReference>
<feature type="chain" id="PRO_5039492364" evidence="5">
    <location>
        <begin position="21"/>
        <end position="320"/>
    </location>
</feature>
<evidence type="ECO:0000256" key="3">
    <source>
        <dbReference type="ARBA" id="ARBA00022448"/>
    </source>
</evidence>
<dbReference type="InterPro" id="IPR002491">
    <property type="entry name" value="ABC_transptr_periplasmic_BD"/>
</dbReference>
<organism evidence="7 8">
    <name type="scientific">Halobacillus karajensis</name>
    <dbReference type="NCBI Taxonomy" id="195088"/>
    <lineage>
        <taxon>Bacteria</taxon>
        <taxon>Bacillati</taxon>
        <taxon>Bacillota</taxon>
        <taxon>Bacilli</taxon>
        <taxon>Bacillales</taxon>
        <taxon>Bacillaceae</taxon>
        <taxon>Halobacillus</taxon>
    </lineage>
</organism>
<evidence type="ECO:0000256" key="2">
    <source>
        <dbReference type="ARBA" id="ARBA00008814"/>
    </source>
</evidence>
<dbReference type="GO" id="GO:0005886">
    <property type="term" value="C:plasma membrane"/>
    <property type="evidence" value="ECO:0007669"/>
    <property type="project" value="UniProtKB-SubCell"/>
</dbReference>
<feature type="domain" description="Fe/B12 periplasmic-binding" evidence="6">
    <location>
        <begin position="54"/>
        <end position="320"/>
    </location>
</feature>
<dbReference type="PROSITE" id="PS50983">
    <property type="entry name" value="FE_B12_PBP"/>
    <property type="match status" value="1"/>
</dbReference>
<dbReference type="Gene3D" id="3.40.50.1980">
    <property type="entry name" value="Nitrogenase molybdenum iron protein domain"/>
    <property type="match status" value="2"/>
</dbReference>
<dbReference type="GO" id="GO:1901678">
    <property type="term" value="P:iron coordination entity transport"/>
    <property type="evidence" value="ECO:0007669"/>
    <property type="project" value="UniProtKB-ARBA"/>
</dbReference>
<dbReference type="Proteomes" id="UP000028868">
    <property type="component" value="Unassembled WGS sequence"/>
</dbReference>
<evidence type="ECO:0000256" key="1">
    <source>
        <dbReference type="ARBA" id="ARBA00004193"/>
    </source>
</evidence>
<comment type="similarity">
    <text evidence="2">Belongs to the bacterial solute-binding protein 8 family.</text>
</comment>
<accession>A0A024P198</accession>
<dbReference type="PANTHER" id="PTHR30532">
    <property type="entry name" value="IRON III DICITRATE-BINDING PERIPLASMIC PROTEIN"/>
    <property type="match status" value="1"/>
</dbReference>
<keyword evidence="8" id="KW-1185">Reference proteome</keyword>
<comment type="caution">
    <text evidence="7">The sequence shown here is derived from an EMBL/GenBank/DDBJ whole genome shotgun (WGS) entry which is preliminary data.</text>
</comment>